<name>A0A933SE69_UNCEI</name>
<protein>
    <submittedName>
        <fullName evidence="3">Lamin tail domain-containing protein</fullName>
    </submittedName>
</protein>
<accession>A0A933SE69</accession>
<dbReference type="InterPro" id="IPR036415">
    <property type="entry name" value="Lamin_tail_dom_sf"/>
</dbReference>
<dbReference type="EMBL" id="JACRIW010000108">
    <property type="protein sequence ID" value="MBI5170764.1"/>
    <property type="molecule type" value="Genomic_DNA"/>
</dbReference>
<dbReference type="SUPFAM" id="SSF74853">
    <property type="entry name" value="Lamin A/C globular tail domain"/>
    <property type="match status" value="1"/>
</dbReference>
<organism evidence="3 4">
    <name type="scientific">Eiseniibacteriota bacterium</name>
    <dbReference type="NCBI Taxonomy" id="2212470"/>
    <lineage>
        <taxon>Bacteria</taxon>
        <taxon>Candidatus Eiseniibacteriota</taxon>
    </lineage>
</organism>
<evidence type="ECO:0000313" key="4">
    <source>
        <dbReference type="Proteomes" id="UP000696931"/>
    </source>
</evidence>
<feature type="domain" description="LTD" evidence="2">
    <location>
        <begin position="13"/>
        <end position="159"/>
    </location>
</feature>
<sequence>MKKLATILGLTAVLAIAATSAFAGAVRISQVYSGGGGTGAATYKQDYVELFNSSGSPVNVGGWVIEYGSATGTWGSAATNYAVIPAGTIIQPCSYWMAGVGTVGTGGAAFPITPDFTVTAGPNMSSSNGKVALFNTLNANTACGSELAGTLEDKIAWGTATCAEGTATAAVSITLGIVRNNGGMTDTNNNSLDCTLVSNPTPRNSASPANTACLATPTVNKTWGSLKSIYR</sequence>
<dbReference type="AlphaFoldDB" id="A0A933SE69"/>
<feature type="chain" id="PRO_5037004160" evidence="1">
    <location>
        <begin position="24"/>
        <end position="231"/>
    </location>
</feature>
<dbReference type="Proteomes" id="UP000696931">
    <property type="component" value="Unassembled WGS sequence"/>
</dbReference>
<evidence type="ECO:0000259" key="2">
    <source>
        <dbReference type="PROSITE" id="PS51841"/>
    </source>
</evidence>
<evidence type="ECO:0000256" key="1">
    <source>
        <dbReference type="SAM" id="SignalP"/>
    </source>
</evidence>
<proteinExistence type="predicted"/>
<comment type="caution">
    <text evidence="3">The sequence shown here is derived from an EMBL/GenBank/DDBJ whole genome shotgun (WGS) entry which is preliminary data.</text>
</comment>
<gene>
    <name evidence="3" type="ORF">HZA61_14845</name>
</gene>
<dbReference type="Pfam" id="PF00932">
    <property type="entry name" value="LTD"/>
    <property type="match status" value="1"/>
</dbReference>
<feature type="signal peptide" evidence="1">
    <location>
        <begin position="1"/>
        <end position="23"/>
    </location>
</feature>
<dbReference type="PROSITE" id="PS51841">
    <property type="entry name" value="LTD"/>
    <property type="match status" value="1"/>
</dbReference>
<dbReference type="InterPro" id="IPR001322">
    <property type="entry name" value="Lamin_tail_dom"/>
</dbReference>
<keyword evidence="1" id="KW-0732">Signal</keyword>
<evidence type="ECO:0000313" key="3">
    <source>
        <dbReference type="EMBL" id="MBI5170764.1"/>
    </source>
</evidence>
<reference evidence="3" key="1">
    <citation type="submission" date="2020-07" db="EMBL/GenBank/DDBJ databases">
        <title>Huge and variable diversity of episymbiotic CPR bacteria and DPANN archaea in groundwater ecosystems.</title>
        <authorList>
            <person name="He C.Y."/>
            <person name="Keren R."/>
            <person name="Whittaker M."/>
            <person name="Farag I.F."/>
            <person name="Doudna J."/>
            <person name="Cate J.H.D."/>
            <person name="Banfield J.F."/>
        </authorList>
    </citation>
    <scope>NUCLEOTIDE SEQUENCE</scope>
    <source>
        <strain evidence="3">NC_groundwater_1813_Pr3_B-0.1um_71_17</strain>
    </source>
</reference>